<organism evidence="9 10">
    <name type="scientific">Pseudomonas koreensis</name>
    <dbReference type="NCBI Taxonomy" id="198620"/>
    <lineage>
        <taxon>Bacteria</taxon>
        <taxon>Pseudomonadati</taxon>
        <taxon>Pseudomonadota</taxon>
        <taxon>Gammaproteobacteria</taxon>
        <taxon>Pseudomonadales</taxon>
        <taxon>Pseudomonadaceae</taxon>
        <taxon>Pseudomonas</taxon>
    </lineage>
</organism>
<comment type="similarity">
    <text evidence="1">Belongs to the peptidase S66 family.</text>
</comment>
<dbReference type="Gene3D" id="3.50.30.60">
    <property type="entry name" value="LD-carboxypeptidase A C-terminal domain-like"/>
    <property type="match status" value="1"/>
</dbReference>
<dbReference type="PIRSF" id="PIRSF028757">
    <property type="entry name" value="LD-carboxypeptidase"/>
    <property type="match status" value="1"/>
</dbReference>
<dbReference type="SUPFAM" id="SSF52317">
    <property type="entry name" value="Class I glutamine amidotransferase-like"/>
    <property type="match status" value="1"/>
</dbReference>
<dbReference type="InterPro" id="IPR027461">
    <property type="entry name" value="Carboxypeptidase_A_C_sf"/>
</dbReference>
<dbReference type="InterPro" id="IPR040449">
    <property type="entry name" value="Peptidase_S66_N"/>
</dbReference>
<keyword evidence="2 9" id="KW-0121">Carboxypeptidase</keyword>
<dbReference type="GO" id="GO:0004180">
    <property type="term" value="F:carboxypeptidase activity"/>
    <property type="evidence" value="ECO:0007669"/>
    <property type="project" value="UniProtKB-KW"/>
</dbReference>
<gene>
    <name evidence="9" type="ORF">EVS84_22805</name>
</gene>
<evidence type="ECO:0000256" key="1">
    <source>
        <dbReference type="ARBA" id="ARBA00010233"/>
    </source>
</evidence>
<evidence type="ECO:0000313" key="10">
    <source>
        <dbReference type="Proteomes" id="UP000291107"/>
    </source>
</evidence>
<dbReference type="EMBL" id="SEUB01000009">
    <property type="protein sequence ID" value="RYM38573.1"/>
    <property type="molecule type" value="Genomic_DNA"/>
</dbReference>
<evidence type="ECO:0000259" key="8">
    <source>
        <dbReference type="Pfam" id="PF17676"/>
    </source>
</evidence>
<dbReference type="PANTHER" id="PTHR30237">
    <property type="entry name" value="MURAMOYLTETRAPEPTIDE CARBOXYPEPTIDASE"/>
    <property type="match status" value="1"/>
</dbReference>
<feature type="domain" description="LD-carboxypeptidase N-terminal" evidence="7">
    <location>
        <begin position="24"/>
        <end position="139"/>
    </location>
</feature>
<evidence type="ECO:0000259" key="7">
    <source>
        <dbReference type="Pfam" id="PF02016"/>
    </source>
</evidence>
<dbReference type="Gene3D" id="3.40.50.10740">
    <property type="entry name" value="Class I glutamine amidotransferase-like"/>
    <property type="match status" value="1"/>
</dbReference>
<feature type="domain" description="LD-carboxypeptidase C-terminal" evidence="8">
    <location>
        <begin position="190"/>
        <end position="299"/>
    </location>
</feature>
<dbReference type="GO" id="GO:0006508">
    <property type="term" value="P:proteolysis"/>
    <property type="evidence" value="ECO:0007669"/>
    <property type="project" value="UniProtKB-KW"/>
</dbReference>
<dbReference type="SUPFAM" id="SSF141986">
    <property type="entry name" value="LD-carboxypeptidase A C-terminal domain-like"/>
    <property type="match status" value="1"/>
</dbReference>
<feature type="active site" description="Charge relay system" evidence="6">
    <location>
        <position position="284"/>
    </location>
</feature>
<dbReference type="CDD" id="cd07025">
    <property type="entry name" value="Peptidase_S66"/>
    <property type="match status" value="1"/>
</dbReference>
<evidence type="ECO:0000256" key="5">
    <source>
        <dbReference type="ARBA" id="ARBA00022825"/>
    </source>
</evidence>
<evidence type="ECO:0000256" key="3">
    <source>
        <dbReference type="ARBA" id="ARBA00022670"/>
    </source>
</evidence>
<comment type="caution">
    <text evidence="9">The sequence shown here is derived from an EMBL/GenBank/DDBJ whole genome shotgun (WGS) entry which is preliminary data.</text>
</comment>
<proteinExistence type="inferred from homology"/>
<dbReference type="Pfam" id="PF17676">
    <property type="entry name" value="Peptidase_S66C"/>
    <property type="match status" value="1"/>
</dbReference>
<dbReference type="InterPro" id="IPR003507">
    <property type="entry name" value="S66_fam"/>
</dbReference>
<sequence>MTVRPSHTLIAHRPVPALPSEGTIGVIAPAGPGALDTEKALQWMRARGHGLKVFPGVYEKDGYLAGSDDVRLHDLHAAFADPEVDAIICLRGGYGTPRLLDRIDYDLLSRNAKPFIGYSDITALHLAISRYAGFVTFHGPLLNADLLGDKEPPTVTSFFAMLRGQMKTGSVLSHPAAYPLSTVEPGIAHGRLLGGNLAMIAATLGTPYEIDVEGVILFIEDINEPLYRIDRLLTQMRLAGKLARLRGVLVGDIAGVDVDALNRLLKQTFEPLRIPVLSGWRSGHCDPNLTLPLGALVRLDAGKQELLLEQDVVIKAETVIA</sequence>
<accession>A0A4Q4KYJ3</accession>
<dbReference type="InterPro" id="IPR029062">
    <property type="entry name" value="Class_I_gatase-like"/>
</dbReference>
<reference evidence="9 10" key="1">
    <citation type="submission" date="2019-02" db="EMBL/GenBank/DDBJ databases">
        <title>Genome of Pseudomonas korensis isolated from heavy metal contaminated environment.</title>
        <authorList>
            <person name="Ayangbenro A.S."/>
            <person name="Babalola O."/>
        </authorList>
    </citation>
    <scope>NUCLEOTIDE SEQUENCE [LARGE SCALE GENOMIC DNA]</scope>
    <source>
        <strain evidence="9 10">AB36</strain>
    </source>
</reference>
<evidence type="ECO:0000256" key="2">
    <source>
        <dbReference type="ARBA" id="ARBA00022645"/>
    </source>
</evidence>
<protein>
    <submittedName>
        <fullName evidence="9">LD-carboxypeptidase</fullName>
    </submittedName>
</protein>
<dbReference type="InterPro" id="IPR027478">
    <property type="entry name" value="LdcA_N"/>
</dbReference>
<dbReference type="PANTHER" id="PTHR30237:SF2">
    <property type="entry name" value="MUREIN TETRAPEPTIDE CARBOXYPEPTIDASE"/>
    <property type="match status" value="1"/>
</dbReference>
<keyword evidence="4" id="KW-0378">Hydrolase</keyword>
<evidence type="ECO:0000256" key="6">
    <source>
        <dbReference type="PIRSR" id="PIRSR028757-1"/>
    </source>
</evidence>
<keyword evidence="5" id="KW-0720">Serine protease</keyword>
<feature type="active site" description="Nucleophile" evidence="6">
    <location>
        <position position="119"/>
    </location>
</feature>
<evidence type="ECO:0000256" key="4">
    <source>
        <dbReference type="ARBA" id="ARBA00022801"/>
    </source>
</evidence>
<dbReference type="GO" id="GO:0008236">
    <property type="term" value="F:serine-type peptidase activity"/>
    <property type="evidence" value="ECO:0007669"/>
    <property type="project" value="UniProtKB-KW"/>
</dbReference>
<feature type="active site" description="Charge relay system" evidence="6">
    <location>
        <position position="220"/>
    </location>
</feature>
<dbReference type="AlphaFoldDB" id="A0A4Q4KYJ3"/>
<dbReference type="InterPro" id="IPR040921">
    <property type="entry name" value="Peptidase_S66C"/>
</dbReference>
<dbReference type="Proteomes" id="UP000291107">
    <property type="component" value="Unassembled WGS sequence"/>
</dbReference>
<keyword evidence="3" id="KW-0645">Protease</keyword>
<evidence type="ECO:0000313" key="9">
    <source>
        <dbReference type="EMBL" id="RYM38573.1"/>
    </source>
</evidence>
<name>A0A4Q4KYJ3_9PSED</name>
<dbReference type="Pfam" id="PF02016">
    <property type="entry name" value="Peptidase_S66"/>
    <property type="match status" value="1"/>
</dbReference>
<dbReference type="RefSeq" id="WP_129999749.1">
    <property type="nucleotide sequence ID" value="NZ_SEUB01000009.1"/>
</dbReference>